<dbReference type="EMBL" id="ML208322">
    <property type="protein sequence ID" value="TFK69897.1"/>
    <property type="molecule type" value="Genomic_DNA"/>
</dbReference>
<accession>A0ACD3AX08</accession>
<organism evidence="1 2">
    <name type="scientific">Pluteus cervinus</name>
    <dbReference type="NCBI Taxonomy" id="181527"/>
    <lineage>
        <taxon>Eukaryota</taxon>
        <taxon>Fungi</taxon>
        <taxon>Dikarya</taxon>
        <taxon>Basidiomycota</taxon>
        <taxon>Agaricomycotina</taxon>
        <taxon>Agaricomycetes</taxon>
        <taxon>Agaricomycetidae</taxon>
        <taxon>Agaricales</taxon>
        <taxon>Pluteineae</taxon>
        <taxon>Pluteaceae</taxon>
        <taxon>Pluteus</taxon>
    </lineage>
</organism>
<proteinExistence type="predicted"/>
<evidence type="ECO:0000313" key="1">
    <source>
        <dbReference type="EMBL" id="TFK69897.1"/>
    </source>
</evidence>
<name>A0ACD3AX08_9AGAR</name>
<gene>
    <name evidence="1" type="ORF">BDN72DRAFT_767358</name>
</gene>
<dbReference type="Proteomes" id="UP000308600">
    <property type="component" value="Unassembled WGS sequence"/>
</dbReference>
<reference evidence="1 2" key="1">
    <citation type="journal article" date="2019" name="Nat. Ecol. Evol.">
        <title>Megaphylogeny resolves global patterns of mushroom evolution.</title>
        <authorList>
            <person name="Varga T."/>
            <person name="Krizsan K."/>
            <person name="Foldi C."/>
            <person name="Dima B."/>
            <person name="Sanchez-Garcia M."/>
            <person name="Sanchez-Ramirez S."/>
            <person name="Szollosi G.J."/>
            <person name="Szarkandi J.G."/>
            <person name="Papp V."/>
            <person name="Albert L."/>
            <person name="Andreopoulos W."/>
            <person name="Angelini C."/>
            <person name="Antonin V."/>
            <person name="Barry K.W."/>
            <person name="Bougher N.L."/>
            <person name="Buchanan P."/>
            <person name="Buyck B."/>
            <person name="Bense V."/>
            <person name="Catcheside P."/>
            <person name="Chovatia M."/>
            <person name="Cooper J."/>
            <person name="Damon W."/>
            <person name="Desjardin D."/>
            <person name="Finy P."/>
            <person name="Geml J."/>
            <person name="Haridas S."/>
            <person name="Hughes K."/>
            <person name="Justo A."/>
            <person name="Karasinski D."/>
            <person name="Kautmanova I."/>
            <person name="Kiss B."/>
            <person name="Kocsube S."/>
            <person name="Kotiranta H."/>
            <person name="LaButti K.M."/>
            <person name="Lechner B.E."/>
            <person name="Liimatainen K."/>
            <person name="Lipzen A."/>
            <person name="Lukacs Z."/>
            <person name="Mihaltcheva S."/>
            <person name="Morgado L.N."/>
            <person name="Niskanen T."/>
            <person name="Noordeloos M.E."/>
            <person name="Ohm R.A."/>
            <person name="Ortiz-Santana B."/>
            <person name="Ovrebo C."/>
            <person name="Racz N."/>
            <person name="Riley R."/>
            <person name="Savchenko A."/>
            <person name="Shiryaev A."/>
            <person name="Soop K."/>
            <person name="Spirin V."/>
            <person name="Szebenyi C."/>
            <person name="Tomsovsky M."/>
            <person name="Tulloss R.E."/>
            <person name="Uehling J."/>
            <person name="Grigoriev I.V."/>
            <person name="Vagvolgyi C."/>
            <person name="Papp T."/>
            <person name="Martin F.M."/>
            <person name="Miettinen O."/>
            <person name="Hibbett D.S."/>
            <person name="Nagy L.G."/>
        </authorList>
    </citation>
    <scope>NUCLEOTIDE SEQUENCE [LARGE SCALE GENOMIC DNA]</scope>
    <source>
        <strain evidence="1 2">NL-1719</strain>
    </source>
</reference>
<protein>
    <submittedName>
        <fullName evidence="1">P-loop containing nucleoside triphosphate hydrolase protein</fullName>
    </submittedName>
</protein>
<sequence length="1590" mass="172046">MSHFWRQFVALTWKNWIGLSKHPWVNIIRCLLLPVGYGGFLAVAQVFLAQSNNYGMGEPIPVFSLSSQFDGSLALLWADGTSGTSNPTPDAIMSHITAGFSQHQLNAVQKVASPADIITSCPQNFNGFSECFGAVTFDAIPTDPTQSINYTISADEGLSYVDVIRHKSDFEKRILPLQWAVDQAIIELRTGQQVPTPLEWPFTIETNEHQATVTRLSYIGSLRFFLVLAFFICYIGISYQLPGVIATERATSLTSYMKAMGLLDSARIVSWHISLSLAYLPGWTIVGLIWHFYIFTKTNTGLVVVVHLLLGFVLASWSFLISAPFGKSPQLAAVATTFLSVFVAIVALGFSSHANTEAAFIFSILLPPGFYIFAINAICGWESHLLPTNALEGDPDSGLRLLPILLAAIISIFLWPWVAIHLERKLYEVPKPSSGGFFSCCRRKKEIRQIPDNVAISIRNLKRVFSTSSAFFFKKDKVTAVSDLSLDIPKNGIYVLLGSNGAGKSTTLSILAGLIGRTSGSIVFEGNVEYPGRGAVGIVPQKNVLFPDLTCLQTLRVWRAVKWSGRSMDDEDLVQLLKDCDLGTKINSNAHVLSGGQKRKLQLAIGLVGGSRIVLVDECTSGVDPLSRRALWRTLAAFRQNRTIVFTTHFLDEADLLADTIAILAAPGKLVANGTPVALKRDLGEGYIIQVAFTSSNTEEKLWEGPPIALLTDIQTYAASAYPSSSAPYFASYHLKTRDPAVVEQVLALLDRNQGRYHVASYDILGTTIEDIFLELMARNEVANEQEKAGSGTGSSQADFSGDFTLVTGRPISPLRQMMTIFYKRMLIARRSWLAPLLMMLVAIAASTKPTSFIRGQNPVCGRGFGDVKAVPLFLPTSPIGLLDAIASPNASSSILVSPPGILSTIGVTNSSFFQPANVTNNATFVSDIQQNFQNLSLGGVSIDPNTGDSLIAWEATPPGMNGPAVLNLASNLLFNRALSAAGGAGAAAGPVLIKPKFQPFPPISAANIVSLKWTVCFGIAMSVYPAFFALYVSRERRSSVQAMQMSNGLTNPLGLWLGHLAFDSVFAVIISTVVIIVLGKTTSEFNGLGFFWLVMVLYGITAALFAYCASLIASSPLAAFAIVAAYQSVVFILYITTYLLVLTYAKTSDASSLVTTLHFTLSIVSPVTSVTRASLISLNLFSLLCVGTNSGEDVSTSSMGTILRYGGPIVYLIVYSAILLGILVWVDSGSILPRKFLKPKQGNYLELANLDGSAGGKVDVLQEAKAVANSEDLLKILHVSKAYGGKRVVDDVTLGVGKDTVFALLGPNGAGKTTTFNLIRGDTLPNSGDVFINAVSVIRNPRIARHSLGVCPQFTAIDSQLTVREHLVVYGRLKGLRPGEELNSSVNSVLHATNLHVYADRLASKLSGGNQRKLSLAIALIGNPPVLLIDEFSTGIDAKMKRDMWKTLRHVAKGKAVIITTHSMEEASALANKVGILAKRLLAIGTTASLSSRYATYEVHFTCRTREELSSAQALMASIPGSRMADDVATRFEVPIDENQYSLAQLFGLLSRHEEFSEYTVEKATLESVFIKVIRENNVSEEDVESGRT</sequence>
<evidence type="ECO:0000313" key="2">
    <source>
        <dbReference type="Proteomes" id="UP000308600"/>
    </source>
</evidence>
<keyword evidence="2" id="KW-1185">Reference proteome</keyword>
<keyword evidence="1" id="KW-0378">Hydrolase</keyword>